<feature type="domain" description="Copper amine oxidase-like N-terminal" evidence="2">
    <location>
        <begin position="34"/>
        <end position="91"/>
    </location>
</feature>
<organism evidence="3 4">
    <name type="scientific">Maledivibacter halophilus</name>
    <dbReference type="NCBI Taxonomy" id="36842"/>
    <lineage>
        <taxon>Bacteria</taxon>
        <taxon>Bacillati</taxon>
        <taxon>Bacillota</taxon>
        <taxon>Clostridia</taxon>
        <taxon>Peptostreptococcales</taxon>
        <taxon>Caminicellaceae</taxon>
        <taxon>Maledivibacter</taxon>
    </lineage>
</organism>
<dbReference type="RefSeq" id="WP_079494427.1">
    <property type="nucleotide sequence ID" value="NZ_FUZT01000012.1"/>
</dbReference>
<protein>
    <submittedName>
        <fullName evidence="3">Copper amine oxidase N-terminal domain-containing protein</fullName>
    </submittedName>
</protein>
<dbReference type="Proteomes" id="UP000190285">
    <property type="component" value="Unassembled WGS sequence"/>
</dbReference>
<feature type="coiled-coil region" evidence="1">
    <location>
        <begin position="112"/>
        <end position="139"/>
    </location>
</feature>
<proteinExistence type="predicted"/>
<dbReference type="STRING" id="36842.SAMN02194393_04245"/>
<dbReference type="Pfam" id="PF07833">
    <property type="entry name" value="Cu_amine_oxidN1"/>
    <property type="match status" value="1"/>
</dbReference>
<dbReference type="AlphaFoldDB" id="A0A1T5M9B7"/>
<evidence type="ECO:0000313" key="4">
    <source>
        <dbReference type="Proteomes" id="UP000190285"/>
    </source>
</evidence>
<reference evidence="3 4" key="1">
    <citation type="submission" date="2017-02" db="EMBL/GenBank/DDBJ databases">
        <authorList>
            <person name="Peterson S.W."/>
        </authorList>
    </citation>
    <scope>NUCLEOTIDE SEQUENCE [LARGE SCALE GENOMIC DNA]</scope>
    <source>
        <strain evidence="3 4">M1</strain>
    </source>
</reference>
<sequence length="352" mass="41575">MKLKRKKIARNIVITLLLILLMGSSVAFGVGYSKQITAYFNNIKVKLNGNLLNFSKEPFIYEGTVYIPLRDVSENLGLEVVWDGNTNTVYLANNIYGYGSTPRYGYNNPYVLNKDKEKEEEEEDIIKELEDMLNDDYEEYTEGKKDLEFEYSLDEKSRYIKVEMEGKNFEKDSSHWEDRDEDEFEDFIEDIIEEICDEIDDMDVKVDVEDEDGKSVGKYEYDESKDKFEVTFQYGSDGDIDDLEEELNDDYDEYTKGDDGDLEFKYSLKEKSDYIDVEMKGKNFKRDSSEWENRDEDKFKDFIEDIAEKICDEIDDMDVKFFIDDKDGKNTGIYEYDEGKDKLQDKFEYEQD</sequence>
<gene>
    <name evidence="3" type="ORF">SAMN02194393_04245</name>
</gene>
<keyword evidence="4" id="KW-1185">Reference proteome</keyword>
<evidence type="ECO:0000256" key="1">
    <source>
        <dbReference type="SAM" id="Coils"/>
    </source>
</evidence>
<dbReference type="OrthoDB" id="9780101at2"/>
<keyword evidence="1" id="KW-0175">Coiled coil</keyword>
<evidence type="ECO:0000313" key="3">
    <source>
        <dbReference type="EMBL" id="SKC84827.1"/>
    </source>
</evidence>
<dbReference type="InterPro" id="IPR036582">
    <property type="entry name" value="Mao_N_sf"/>
</dbReference>
<name>A0A1T5M9B7_9FIRM</name>
<dbReference type="SUPFAM" id="SSF55383">
    <property type="entry name" value="Copper amine oxidase, domain N"/>
    <property type="match status" value="1"/>
</dbReference>
<dbReference type="InterPro" id="IPR012854">
    <property type="entry name" value="Cu_amine_oxidase-like_N"/>
</dbReference>
<accession>A0A1T5M9B7</accession>
<evidence type="ECO:0000259" key="2">
    <source>
        <dbReference type="Pfam" id="PF07833"/>
    </source>
</evidence>
<dbReference type="EMBL" id="FUZT01000012">
    <property type="protein sequence ID" value="SKC84827.1"/>
    <property type="molecule type" value="Genomic_DNA"/>
</dbReference>